<proteinExistence type="predicted"/>
<gene>
    <name evidence="3" type="ORF">EK403_16550</name>
</gene>
<evidence type="ECO:0008006" key="5">
    <source>
        <dbReference type="Google" id="ProtNLM"/>
    </source>
</evidence>
<evidence type="ECO:0000256" key="2">
    <source>
        <dbReference type="SAM" id="SignalP"/>
    </source>
</evidence>
<evidence type="ECO:0000313" key="3">
    <source>
        <dbReference type="EMBL" id="RXF70791.1"/>
    </source>
</evidence>
<protein>
    <recommendedName>
        <fullName evidence="5">DUF680 domain-containing protein</fullName>
    </recommendedName>
</protein>
<accession>A0A4Q0MBV1</accession>
<feature type="region of interest" description="Disordered" evidence="1">
    <location>
        <begin position="59"/>
        <end position="85"/>
    </location>
</feature>
<keyword evidence="4" id="KW-1185">Reference proteome</keyword>
<name>A0A4Q0MBV1_9HYPH</name>
<evidence type="ECO:0000313" key="4">
    <source>
        <dbReference type="Proteomes" id="UP000289708"/>
    </source>
</evidence>
<dbReference type="AlphaFoldDB" id="A0A4Q0MBV1"/>
<keyword evidence="2" id="KW-0732">Signal</keyword>
<sequence>MKTILYAASALIIATTAANAASTVSDLAGGGVAPTAQGERIPYRDRAHVPAPVSLQREMSFEASPPSPANTGAVFRSWTGNDNEG</sequence>
<organism evidence="3 4">
    <name type="scientific">Hansschlegelia zhihuaiae</name>
    <dbReference type="NCBI Taxonomy" id="405005"/>
    <lineage>
        <taxon>Bacteria</taxon>
        <taxon>Pseudomonadati</taxon>
        <taxon>Pseudomonadota</taxon>
        <taxon>Alphaproteobacteria</taxon>
        <taxon>Hyphomicrobiales</taxon>
        <taxon>Methylopilaceae</taxon>
        <taxon>Hansschlegelia</taxon>
    </lineage>
</organism>
<evidence type="ECO:0000256" key="1">
    <source>
        <dbReference type="SAM" id="MobiDB-lite"/>
    </source>
</evidence>
<dbReference type="RefSeq" id="WP_128778584.1">
    <property type="nucleotide sequence ID" value="NZ_RYFI01000017.1"/>
</dbReference>
<dbReference type="OrthoDB" id="9960048at2"/>
<dbReference type="EMBL" id="RYFI01000017">
    <property type="protein sequence ID" value="RXF70791.1"/>
    <property type="molecule type" value="Genomic_DNA"/>
</dbReference>
<feature type="signal peptide" evidence="2">
    <location>
        <begin position="1"/>
        <end position="20"/>
    </location>
</feature>
<comment type="caution">
    <text evidence="3">The sequence shown here is derived from an EMBL/GenBank/DDBJ whole genome shotgun (WGS) entry which is preliminary data.</text>
</comment>
<reference evidence="3 4" key="1">
    <citation type="submission" date="2018-12" db="EMBL/GenBank/DDBJ databases">
        <title>bacterium Hansschlegelia zhihuaiae S113.</title>
        <authorList>
            <person name="He J."/>
        </authorList>
    </citation>
    <scope>NUCLEOTIDE SEQUENCE [LARGE SCALE GENOMIC DNA]</scope>
    <source>
        <strain evidence="3 4">S 113</strain>
    </source>
</reference>
<dbReference type="Proteomes" id="UP000289708">
    <property type="component" value="Unassembled WGS sequence"/>
</dbReference>
<feature type="chain" id="PRO_5020722383" description="DUF680 domain-containing protein" evidence="2">
    <location>
        <begin position="21"/>
        <end position="85"/>
    </location>
</feature>